<dbReference type="GO" id="GO:0046983">
    <property type="term" value="F:protein dimerization activity"/>
    <property type="evidence" value="ECO:0007669"/>
    <property type="project" value="InterPro"/>
</dbReference>
<dbReference type="STRING" id="629680.SAMN04489751_1085"/>
<keyword evidence="9" id="KW-0472">Membrane</keyword>
<evidence type="ECO:0000256" key="4">
    <source>
        <dbReference type="ARBA" id="ARBA00022679"/>
    </source>
</evidence>
<dbReference type="Proteomes" id="UP000199700">
    <property type="component" value="Chromosome"/>
</dbReference>
<comment type="catalytic activity">
    <reaction evidence="1">
        <text>ATP + protein L-histidine = ADP + protein N-phospho-L-histidine.</text>
        <dbReference type="EC" id="2.7.13.3"/>
    </reaction>
</comment>
<keyword evidence="4" id="KW-0808">Transferase</keyword>
<dbReference type="PANTHER" id="PTHR24421">
    <property type="entry name" value="NITRATE/NITRITE SENSOR PROTEIN NARX-RELATED"/>
    <property type="match status" value="1"/>
</dbReference>
<dbReference type="CDD" id="cd16917">
    <property type="entry name" value="HATPase_UhpB-NarQ-NarX-like"/>
    <property type="match status" value="1"/>
</dbReference>
<dbReference type="EMBL" id="LT629739">
    <property type="protein sequence ID" value="SDS04031.1"/>
    <property type="molecule type" value="Genomic_DNA"/>
</dbReference>
<keyword evidence="7" id="KW-0067">ATP-binding</keyword>
<evidence type="ECO:0000256" key="3">
    <source>
        <dbReference type="ARBA" id="ARBA00022553"/>
    </source>
</evidence>
<reference evidence="13" key="1">
    <citation type="submission" date="2016-10" db="EMBL/GenBank/DDBJ databases">
        <authorList>
            <person name="Varghese N."/>
            <person name="Submissions S."/>
        </authorList>
    </citation>
    <scope>NUCLEOTIDE SEQUENCE [LARGE SCALE GENOMIC DNA]</scope>
    <source>
        <strain evidence="13">DSM 22082</strain>
    </source>
</reference>
<keyword evidence="6 13" id="KW-0418">Kinase</keyword>
<feature type="transmembrane region" description="Helical" evidence="9">
    <location>
        <begin position="170"/>
        <end position="190"/>
    </location>
</feature>
<dbReference type="InterPro" id="IPR036890">
    <property type="entry name" value="HATPase_C_sf"/>
</dbReference>
<dbReference type="Pfam" id="PF23539">
    <property type="entry name" value="DUF7134"/>
    <property type="match status" value="1"/>
</dbReference>
<accession>A0A1H1NYG4</accession>
<keyword evidence="9" id="KW-0812">Transmembrane</keyword>
<evidence type="ECO:0000256" key="9">
    <source>
        <dbReference type="SAM" id="Phobius"/>
    </source>
</evidence>
<feature type="transmembrane region" description="Helical" evidence="9">
    <location>
        <begin position="80"/>
        <end position="98"/>
    </location>
</feature>
<keyword evidence="14" id="KW-1185">Reference proteome</keyword>
<feature type="domain" description="Histidine kinase/HSP90-like ATPase" evidence="10">
    <location>
        <begin position="336"/>
        <end position="427"/>
    </location>
</feature>
<evidence type="ECO:0000256" key="7">
    <source>
        <dbReference type="ARBA" id="ARBA00022840"/>
    </source>
</evidence>
<feature type="transmembrane region" description="Helical" evidence="9">
    <location>
        <begin position="142"/>
        <end position="163"/>
    </location>
</feature>
<dbReference type="Gene3D" id="1.20.5.1930">
    <property type="match status" value="1"/>
</dbReference>
<evidence type="ECO:0000256" key="6">
    <source>
        <dbReference type="ARBA" id="ARBA00022777"/>
    </source>
</evidence>
<dbReference type="InterPro" id="IPR050482">
    <property type="entry name" value="Sensor_HK_TwoCompSys"/>
</dbReference>
<dbReference type="InterPro" id="IPR055558">
    <property type="entry name" value="DUF7134"/>
</dbReference>
<evidence type="ECO:0000313" key="13">
    <source>
        <dbReference type="EMBL" id="SDS04031.1"/>
    </source>
</evidence>
<evidence type="ECO:0000259" key="12">
    <source>
        <dbReference type="Pfam" id="PF23539"/>
    </source>
</evidence>
<evidence type="ECO:0000259" key="11">
    <source>
        <dbReference type="Pfam" id="PF07730"/>
    </source>
</evidence>
<evidence type="ECO:0000259" key="10">
    <source>
        <dbReference type="Pfam" id="PF02518"/>
    </source>
</evidence>
<protein>
    <recommendedName>
        <fullName evidence="2">histidine kinase</fullName>
        <ecNumber evidence="2">2.7.13.3</ecNumber>
    </recommendedName>
</protein>
<organism evidence="13 14">
    <name type="scientific">Brevibacterium sandarakinum</name>
    <dbReference type="NCBI Taxonomy" id="629680"/>
    <lineage>
        <taxon>Bacteria</taxon>
        <taxon>Bacillati</taxon>
        <taxon>Actinomycetota</taxon>
        <taxon>Actinomycetes</taxon>
        <taxon>Micrococcales</taxon>
        <taxon>Brevibacteriaceae</taxon>
        <taxon>Brevibacterium</taxon>
    </lineage>
</organism>
<feature type="transmembrane region" description="Helical" evidence="9">
    <location>
        <begin position="50"/>
        <end position="68"/>
    </location>
</feature>
<dbReference type="PANTHER" id="PTHR24421:SF10">
    <property type="entry name" value="NITRATE_NITRITE SENSOR PROTEIN NARQ"/>
    <property type="match status" value="1"/>
</dbReference>
<dbReference type="InterPro" id="IPR011712">
    <property type="entry name" value="Sig_transdc_His_kin_sub3_dim/P"/>
</dbReference>
<evidence type="ECO:0000256" key="8">
    <source>
        <dbReference type="ARBA" id="ARBA00023012"/>
    </source>
</evidence>
<dbReference type="SUPFAM" id="SSF55874">
    <property type="entry name" value="ATPase domain of HSP90 chaperone/DNA topoisomerase II/histidine kinase"/>
    <property type="match status" value="1"/>
</dbReference>
<gene>
    <name evidence="13" type="ORF">SAMN04489751_1085</name>
</gene>
<sequence length="430" mass="46381">MEHVAWTQSLAVALDGMKPPEPANATSPSSDSVAPGVSPSPGSWFRERMWLVDLLVAFGVFLYNLPTMPASALHLIDDPVSYATLTVLSLVMCAIYILRRRFPLAVLVAMLALACAQLLFGAPIIMADIILLFGVYTVATRYAWTVSLPAALVVVGWLLAVVIPRLSDDFIDVGQLGVLIVVTLWVWTWGTLVRIRRQYMDGLRERAEQAERQRETNARIAVADERARIAREIHDIVSHSLSVVVLMSDGAAAKVDSEPERAKSAMLTARDTGRTALTDMRRMLGVLRDDEPGSHAPQPGTAQLDALIEQSRAAGLPVALTVEGEPVSVPDSVGLTIYRLVQEALTNVRNHAGPDLSRVAVLLRFQSAEVEVRIVDDGQGASTRESEQASGHGLVGMRERVAAHRGRLCVGPSKAGGFEVVAVLPVEGGP</sequence>
<name>A0A1H1NYG4_BRESA</name>
<evidence type="ECO:0000256" key="1">
    <source>
        <dbReference type="ARBA" id="ARBA00000085"/>
    </source>
</evidence>
<keyword evidence="9" id="KW-1133">Transmembrane helix</keyword>
<keyword evidence="8" id="KW-0902">Two-component regulatory system</keyword>
<feature type="domain" description="DUF7134" evidence="12">
    <location>
        <begin position="43"/>
        <end position="197"/>
    </location>
</feature>
<dbReference type="Gene3D" id="3.30.565.10">
    <property type="entry name" value="Histidine kinase-like ATPase, C-terminal domain"/>
    <property type="match status" value="1"/>
</dbReference>
<dbReference type="InterPro" id="IPR003594">
    <property type="entry name" value="HATPase_dom"/>
</dbReference>
<keyword evidence="5" id="KW-0547">Nucleotide-binding</keyword>
<dbReference type="EC" id="2.7.13.3" evidence="2"/>
<evidence type="ECO:0000313" key="14">
    <source>
        <dbReference type="Proteomes" id="UP000199700"/>
    </source>
</evidence>
<feature type="domain" description="Signal transduction histidine kinase subgroup 3 dimerisation and phosphoacceptor" evidence="11">
    <location>
        <begin position="225"/>
        <end position="290"/>
    </location>
</feature>
<dbReference type="Pfam" id="PF07730">
    <property type="entry name" value="HisKA_3"/>
    <property type="match status" value="1"/>
</dbReference>
<feature type="transmembrane region" description="Helical" evidence="9">
    <location>
        <begin position="105"/>
        <end position="136"/>
    </location>
</feature>
<keyword evidence="3" id="KW-0597">Phosphoprotein</keyword>
<proteinExistence type="predicted"/>
<dbReference type="GO" id="GO:0005524">
    <property type="term" value="F:ATP binding"/>
    <property type="evidence" value="ECO:0007669"/>
    <property type="project" value="UniProtKB-KW"/>
</dbReference>
<dbReference type="GO" id="GO:0016020">
    <property type="term" value="C:membrane"/>
    <property type="evidence" value="ECO:0007669"/>
    <property type="project" value="InterPro"/>
</dbReference>
<dbReference type="Pfam" id="PF02518">
    <property type="entry name" value="HATPase_c"/>
    <property type="match status" value="1"/>
</dbReference>
<dbReference type="GO" id="GO:0000155">
    <property type="term" value="F:phosphorelay sensor kinase activity"/>
    <property type="evidence" value="ECO:0007669"/>
    <property type="project" value="InterPro"/>
</dbReference>
<evidence type="ECO:0000256" key="2">
    <source>
        <dbReference type="ARBA" id="ARBA00012438"/>
    </source>
</evidence>
<dbReference type="AlphaFoldDB" id="A0A1H1NYG4"/>
<evidence type="ECO:0000256" key="5">
    <source>
        <dbReference type="ARBA" id="ARBA00022741"/>
    </source>
</evidence>